<dbReference type="GeneID" id="54478920"/>
<feature type="compositionally biased region" description="Acidic residues" evidence="1">
    <location>
        <begin position="170"/>
        <end position="182"/>
    </location>
</feature>
<feature type="region of interest" description="Disordered" evidence="1">
    <location>
        <begin position="348"/>
        <end position="396"/>
    </location>
</feature>
<dbReference type="EMBL" id="MU001635">
    <property type="protein sequence ID" value="KAF2483790.1"/>
    <property type="molecule type" value="Genomic_DNA"/>
</dbReference>
<feature type="region of interest" description="Disordered" evidence="1">
    <location>
        <begin position="1"/>
        <end position="234"/>
    </location>
</feature>
<accession>A0A6A6PUL8</accession>
<dbReference type="PANTHER" id="PTHR38698">
    <property type="entry name" value="EXPRESSED PROTEIN"/>
    <property type="match status" value="1"/>
</dbReference>
<feature type="compositionally biased region" description="Polar residues" evidence="1">
    <location>
        <begin position="216"/>
        <end position="228"/>
    </location>
</feature>
<feature type="compositionally biased region" description="Basic and acidic residues" evidence="1">
    <location>
        <begin position="29"/>
        <end position="38"/>
    </location>
</feature>
<keyword evidence="3" id="KW-1185">Reference proteome</keyword>
<reference evidence="2" key="1">
    <citation type="journal article" date="2020" name="Stud. Mycol.">
        <title>101 Dothideomycetes genomes: a test case for predicting lifestyles and emergence of pathogens.</title>
        <authorList>
            <person name="Haridas S."/>
            <person name="Albert R."/>
            <person name="Binder M."/>
            <person name="Bloem J."/>
            <person name="Labutti K."/>
            <person name="Salamov A."/>
            <person name="Andreopoulos B."/>
            <person name="Baker S."/>
            <person name="Barry K."/>
            <person name="Bills G."/>
            <person name="Bluhm B."/>
            <person name="Cannon C."/>
            <person name="Castanera R."/>
            <person name="Culley D."/>
            <person name="Daum C."/>
            <person name="Ezra D."/>
            <person name="Gonzalez J."/>
            <person name="Henrissat B."/>
            <person name="Kuo A."/>
            <person name="Liang C."/>
            <person name="Lipzen A."/>
            <person name="Lutzoni F."/>
            <person name="Magnuson J."/>
            <person name="Mondo S."/>
            <person name="Nolan M."/>
            <person name="Ohm R."/>
            <person name="Pangilinan J."/>
            <person name="Park H.-J."/>
            <person name="Ramirez L."/>
            <person name="Alfaro M."/>
            <person name="Sun H."/>
            <person name="Tritt A."/>
            <person name="Yoshinaga Y."/>
            <person name="Zwiers L.-H."/>
            <person name="Turgeon B."/>
            <person name="Goodwin S."/>
            <person name="Spatafora J."/>
            <person name="Crous P."/>
            <person name="Grigoriev I."/>
        </authorList>
    </citation>
    <scope>NUCLEOTIDE SEQUENCE</scope>
    <source>
        <strain evidence="2">CBS 113389</strain>
    </source>
</reference>
<feature type="compositionally biased region" description="Acidic residues" evidence="1">
    <location>
        <begin position="190"/>
        <end position="215"/>
    </location>
</feature>
<name>A0A6A6PUL8_9PEZI</name>
<dbReference type="Pfam" id="PF17104">
    <property type="entry name" value="YBL010C_LAA2"/>
    <property type="match status" value="1"/>
</dbReference>
<sequence>MLTSTPTDASDDHYSSASEGAHSPIPTTRVERVDDTAAHGEVPNTPAYNLRLQDAVPDEIEVVPEGQRSRSNTSRSRSRDIGGDSGTRTPGGTPIPKTVVEKVDFIPSHGEVKGTAAKEMRMADAVPDEIRRAPQESSQSFEATDEVENEEGRQQWFRNMWERDTRQNPDEQEPPEEEDPPNEDGKDGFGDDFDEFTEGEEHDDFGDFDQAEDETSQIPTSTLSTAHDTLSGLPPLNLSTCTTSAEIEEAITPYINAILPNSTPVISKSDATLIDASHFPAFQSERSLSLWQQLVSPPPMQPPDWTRSRIRRLFLVSLGVPVDLDEILPPSKQKRLILPSIGLDGDARPGSAIDRLRERGGGNESSTSLDSKTGAPKKSRRAAAPTSQKGPLPPPDFDLNAATLLCSTTVEALSVYSDPELKDHVFTLEILNKKASTVLEYWLQRVDESLKEKEALEGVIENLVGFVKGRRGK</sequence>
<evidence type="ECO:0000313" key="2">
    <source>
        <dbReference type="EMBL" id="KAF2483790.1"/>
    </source>
</evidence>
<evidence type="ECO:0000256" key="1">
    <source>
        <dbReference type="SAM" id="MobiDB-lite"/>
    </source>
</evidence>
<dbReference type="PANTHER" id="PTHR38698:SF1">
    <property type="entry name" value="FUNGAL PROTEIN"/>
    <property type="match status" value="1"/>
</dbReference>
<dbReference type="OrthoDB" id="5378975at2759"/>
<feature type="compositionally biased region" description="Basic and acidic residues" evidence="1">
    <location>
        <begin position="99"/>
        <end position="134"/>
    </location>
</feature>
<dbReference type="InterPro" id="IPR031355">
    <property type="entry name" value="YBL010C/LAA2-like"/>
</dbReference>
<dbReference type="AlphaFoldDB" id="A0A6A6PUL8"/>
<protein>
    <submittedName>
        <fullName evidence="2">Uncharacterized protein</fullName>
    </submittedName>
</protein>
<organism evidence="2 3">
    <name type="scientific">Neohortaea acidophila</name>
    <dbReference type="NCBI Taxonomy" id="245834"/>
    <lineage>
        <taxon>Eukaryota</taxon>
        <taxon>Fungi</taxon>
        <taxon>Dikarya</taxon>
        <taxon>Ascomycota</taxon>
        <taxon>Pezizomycotina</taxon>
        <taxon>Dothideomycetes</taxon>
        <taxon>Dothideomycetidae</taxon>
        <taxon>Mycosphaerellales</taxon>
        <taxon>Teratosphaeriaceae</taxon>
        <taxon>Neohortaea</taxon>
    </lineage>
</organism>
<dbReference type="RefSeq" id="XP_033590360.1">
    <property type="nucleotide sequence ID" value="XM_033737918.1"/>
</dbReference>
<evidence type="ECO:0000313" key="3">
    <source>
        <dbReference type="Proteomes" id="UP000799767"/>
    </source>
</evidence>
<feature type="compositionally biased region" description="Basic and acidic residues" evidence="1">
    <location>
        <begin position="160"/>
        <end position="169"/>
    </location>
</feature>
<proteinExistence type="predicted"/>
<gene>
    <name evidence="2" type="ORF">BDY17DRAFT_334790</name>
</gene>
<dbReference type="Proteomes" id="UP000799767">
    <property type="component" value="Unassembled WGS sequence"/>
</dbReference>